<evidence type="ECO:0000256" key="1">
    <source>
        <dbReference type="SAM" id="MobiDB-lite"/>
    </source>
</evidence>
<gene>
    <name evidence="3" type="ORF">ACFQSB_06080</name>
</gene>
<feature type="compositionally biased region" description="Low complexity" evidence="1">
    <location>
        <begin position="1052"/>
        <end position="1061"/>
    </location>
</feature>
<keyword evidence="2" id="KW-0732">Signal</keyword>
<feature type="compositionally biased region" description="Gly residues" evidence="1">
    <location>
        <begin position="279"/>
        <end position="290"/>
    </location>
</feature>
<reference evidence="4" key="1">
    <citation type="journal article" date="2019" name="Int. J. Syst. Evol. Microbiol.">
        <title>The Global Catalogue of Microorganisms (GCM) 10K type strain sequencing project: providing services to taxonomists for standard genome sequencing and annotation.</title>
        <authorList>
            <consortium name="The Broad Institute Genomics Platform"/>
            <consortium name="The Broad Institute Genome Sequencing Center for Infectious Disease"/>
            <person name="Wu L."/>
            <person name="Ma J."/>
        </authorList>
    </citation>
    <scope>NUCLEOTIDE SEQUENCE [LARGE SCALE GENOMIC DNA]</scope>
    <source>
        <strain evidence="4">CECT 7649</strain>
    </source>
</reference>
<dbReference type="RefSeq" id="WP_380824807.1">
    <property type="nucleotide sequence ID" value="NZ_JBHTCG010000003.1"/>
</dbReference>
<sequence>MPRLQRHALARIVLSASVAGSLVITTVPAAHAAHSTSSASPSSSASPTFSTSARHSASARISASAATTRPRGTGGGAGMRKIVPVPPIAVPPAAKAEVPMGPSLADRPVPVRAVGPAAPEVTIPAGPALAGRLADDAASHLRAEGVLGGDGGPSPDPDRLLPTAGDAEPLSVSKAPAGAVKAMAAKVQRLSGFDLPGLHRALPEGVPLVTYRLCAQTASLAASCSAPQPLAKPVAADVTGDGAPDIVASLVPTLDRADLVGRANALASAQRRLREPVGGTAGSLLGGTGKSGPSKSGSGKSGSPGDEAERDRRRDDLAVRVADGLGLATARLGTGADRDKALKAQVWARFDIPAAASGAGATRLSIGFDGYRRGTSLSALDWAVYRFRTGGQGGEGGQSSRGGQGGGGGQGGRGNRGGQGVAEVQVDVRRSRPGASIATVAGVAALSQGGRPSEPVLVSLKQSPVPEKLTISARFDAGEGEGTLKAAVSRPSTLDALVLDARDAGRTGGRCTQVVLDKVASQVTADLTHRAAGGATEIRFSGPSPMNRAELRDYTYRDGRLDRVISGTMTGVPADFRARYEAVDGRSQALTIGTPRPGTAPASPAGRTPSPTRAASGVDAQARKPVVGPAAGARAAEVVVYDRKAAGTVFRASLTGLPAVMRIFYDIAGNRITHTSSSPIGGVEVLLQRDGGAVSAPAGGHVTVIKDGGRLGVSARLTALAGFELTYGDRPHAMLELASAGRPFLAAASIDGAHLLRMEMSTTPRRVEVDLDPAARKARYQASGAIGRLRAAYAGPRQGPTIDSSLYGLRSTVEGSWRLGERPTVEVTTTSGLKKAELYYNRAYVTQAGGPAQASGGPAGAGRADHGQGEGAGRTGTAPSVGAGRGGGDGGDDVWVTVAGVHRRVAMLADLAGGRLSWTADRPTASVSAFARTRFQGRDFRVAAEARDVPARFEAGWGGGTYYFQGLSGPVGSATVAVADHDGARAPRGPHLAVHYDHSTGDLDGSVRVDGLTGARFGGGGGGFKASFQSGSPAVRNASPVPRSGSPAVRNGSPATSSSPAAGGGAGRGVALDADVRLEGDLRFGVLGTLGPVPGDVEVSAVPGGPVTYSAAGRRMDLKAQVWLGKAAAIGAIPGVPEVASGLSMVDGGCVPGAAGCAADQGAFCLGGPPAAGGTVQSPAAGSTGRRCFGVRGFVRLRGLPAKATVDLARKTFSFSGYRPSDRRLAVYLASKVVAPVPIRAYATLDGLPREVTGMSVGPFETGLGKDADGRNANVIRVNYRVEPAATLTSLRAAVEADTGTSYGVVRALAVVDPVPAAVAIDGAYGRKTHLRVQNSAPVKRLEAKVTVVPPGSQAGGAVVPAGVGGRPVSGVVRFTDVPAAFTVDGGDAGDGGLRVPGLSYRADGGANTLDGLFAVEGGLVGRVYRPAQGEVLGASFAVRDLASEATIRINHDLSVELTSKPVPTRLLEVHAGLSVSPVARQRISVRKDIPYTSGFLAFQMRGGFGLGRSVIRDVSLGVHGVSWLRIRPGRVPFGIDAPAELGYVSPGFEGNYDHLDLRADGVDLRPDVRLKVRVARGIGRDAFSDTVRLGRATSLSFRRYDQRTRPISAEQALKVGSTPIACLSIGTRPGLAAARRANAITLRGADGPQVVSLLDAGGQAQGYVLDLLSQFMSPFDGAGWEVSRLTPGRCRR</sequence>
<protein>
    <submittedName>
        <fullName evidence="3">Uncharacterized protein</fullName>
    </submittedName>
</protein>
<feature type="region of interest" description="Disordered" evidence="1">
    <location>
        <begin position="391"/>
        <end position="420"/>
    </location>
</feature>
<feature type="region of interest" description="Disordered" evidence="1">
    <location>
        <begin position="277"/>
        <end position="315"/>
    </location>
</feature>
<feature type="region of interest" description="Disordered" evidence="1">
    <location>
        <begin position="850"/>
        <end position="889"/>
    </location>
</feature>
<feature type="region of interest" description="Disordered" evidence="1">
    <location>
        <begin position="1028"/>
        <end position="1068"/>
    </location>
</feature>
<feature type="region of interest" description="Disordered" evidence="1">
    <location>
        <begin position="144"/>
        <end position="170"/>
    </location>
</feature>
<feature type="chain" id="PRO_5046046780" evidence="2">
    <location>
        <begin position="33"/>
        <end position="1693"/>
    </location>
</feature>
<name>A0ABW2NWG7_9ACTN</name>
<feature type="compositionally biased region" description="Low complexity" evidence="1">
    <location>
        <begin position="34"/>
        <end position="71"/>
    </location>
</feature>
<organism evidence="3 4">
    <name type="scientific">Sphaerisporangium rhizosphaerae</name>
    <dbReference type="NCBI Taxonomy" id="2269375"/>
    <lineage>
        <taxon>Bacteria</taxon>
        <taxon>Bacillati</taxon>
        <taxon>Actinomycetota</taxon>
        <taxon>Actinomycetes</taxon>
        <taxon>Streptosporangiales</taxon>
        <taxon>Streptosporangiaceae</taxon>
        <taxon>Sphaerisporangium</taxon>
    </lineage>
</organism>
<feature type="compositionally biased region" description="Low complexity" evidence="1">
    <location>
        <begin position="291"/>
        <end position="305"/>
    </location>
</feature>
<feature type="signal peptide" evidence="2">
    <location>
        <begin position="1"/>
        <end position="32"/>
    </location>
</feature>
<dbReference type="EMBL" id="JBHTCG010000003">
    <property type="protein sequence ID" value="MFC7381767.1"/>
    <property type="molecule type" value="Genomic_DNA"/>
</dbReference>
<evidence type="ECO:0000313" key="4">
    <source>
        <dbReference type="Proteomes" id="UP001596496"/>
    </source>
</evidence>
<accession>A0ABW2NWG7</accession>
<evidence type="ECO:0000313" key="3">
    <source>
        <dbReference type="EMBL" id="MFC7381767.1"/>
    </source>
</evidence>
<comment type="caution">
    <text evidence="3">The sequence shown here is derived from an EMBL/GenBank/DDBJ whole genome shotgun (WGS) entry which is preliminary data.</text>
</comment>
<evidence type="ECO:0000256" key="2">
    <source>
        <dbReference type="SAM" id="SignalP"/>
    </source>
</evidence>
<feature type="region of interest" description="Disordered" evidence="1">
    <location>
        <begin position="589"/>
        <end position="622"/>
    </location>
</feature>
<proteinExistence type="predicted"/>
<feature type="region of interest" description="Disordered" evidence="1">
    <location>
        <begin position="34"/>
        <end position="81"/>
    </location>
</feature>
<keyword evidence="4" id="KW-1185">Reference proteome</keyword>
<dbReference type="Proteomes" id="UP001596496">
    <property type="component" value="Unassembled WGS sequence"/>
</dbReference>